<proteinExistence type="predicted"/>
<sequence>MSAREQVRVAAVRLRGRVFTAQSHKEAVHVASLRLRLKPATVWRLLGKRGEGFVTTTGRFVSRREAWRIALAAGQVCSRRLARGGEAELVSEDCHGTWGP</sequence>
<evidence type="ECO:0000313" key="1">
    <source>
        <dbReference type="EMBL" id="MBI5170529.1"/>
    </source>
</evidence>
<dbReference type="AlphaFoldDB" id="A0A933SII2"/>
<gene>
    <name evidence="1" type="ORF">HZA61_13660</name>
</gene>
<protein>
    <submittedName>
        <fullName evidence="1">Uncharacterized protein</fullName>
    </submittedName>
</protein>
<comment type="caution">
    <text evidence="1">The sequence shown here is derived from an EMBL/GenBank/DDBJ whole genome shotgun (WGS) entry which is preliminary data.</text>
</comment>
<dbReference type="Proteomes" id="UP000696931">
    <property type="component" value="Unassembled WGS sequence"/>
</dbReference>
<reference evidence="1" key="1">
    <citation type="submission" date="2020-07" db="EMBL/GenBank/DDBJ databases">
        <title>Huge and variable diversity of episymbiotic CPR bacteria and DPANN archaea in groundwater ecosystems.</title>
        <authorList>
            <person name="He C.Y."/>
            <person name="Keren R."/>
            <person name="Whittaker M."/>
            <person name="Farag I.F."/>
            <person name="Doudna J."/>
            <person name="Cate J.H.D."/>
            <person name="Banfield J.F."/>
        </authorList>
    </citation>
    <scope>NUCLEOTIDE SEQUENCE</scope>
    <source>
        <strain evidence="1">NC_groundwater_1813_Pr3_B-0.1um_71_17</strain>
    </source>
</reference>
<evidence type="ECO:0000313" key="2">
    <source>
        <dbReference type="Proteomes" id="UP000696931"/>
    </source>
</evidence>
<accession>A0A933SII2</accession>
<name>A0A933SII2_UNCEI</name>
<organism evidence="1 2">
    <name type="scientific">Eiseniibacteriota bacterium</name>
    <dbReference type="NCBI Taxonomy" id="2212470"/>
    <lineage>
        <taxon>Bacteria</taxon>
        <taxon>Candidatus Eiseniibacteriota</taxon>
    </lineage>
</organism>
<dbReference type="Pfam" id="PF26092">
    <property type="entry name" value="T4_Y16D"/>
    <property type="match status" value="1"/>
</dbReference>
<dbReference type="InterPro" id="IPR058630">
    <property type="entry name" value="T4_Y16D"/>
</dbReference>
<dbReference type="EMBL" id="JACRIW010000097">
    <property type="protein sequence ID" value="MBI5170529.1"/>
    <property type="molecule type" value="Genomic_DNA"/>
</dbReference>